<gene>
    <name evidence="1" type="ORF">BRADI_4g27805v3</name>
</gene>
<proteinExistence type="predicted"/>
<dbReference type="Proteomes" id="UP000008810">
    <property type="component" value="Chromosome 4"/>
</dbReference>
<evidence type="ECO:0000313" key="3">
    <source>
        <dbReference type="Proteomes" id="UP000008810"/>
    </source>
</evidence>
<evidence type="ECO:0000313" key="2">
    <source>
        <dbReference type="EnsemblPlants" id="KQJ89804"/>
    </source>
</evidence>
<keyword evidence="3" id="KW-1185">Reference proteome</keyword>
<reference evidence="1" key="2">
    <citation type="submission" date="2017-06" db="EMBL/GenBank/DDBJ databases">
        <title>WGS assembly of Brachypodium distachyon.</title>
        <authorList>
            <consortium name="The International Brachypodium Initiative"/>
            <person name="Lucas S."/>
            <person name="Harmon-Smith M."/>
            <person name="Lail K."/>
            <person name="Tice H."/>
            <person name="Grimwood J."/>
            <person name="Bruce D."/>
            <person name="Barry K."/>
            <person name="Shu S."/>
            <person name="Lindquist E."/>
            <person name="Wang M."/>
            <person name="Pitluck S."/>
            <person name="Vogel J.P."/>
            <person name="Garvin D.F."/>
            <person name="Mockler T.C."/>
            <person name="Schmutz J."/>
            <person name="Rokhsar D."/>
            <person name="Bevan M.W."/>
        </authorList>
    </citation>
    <scope>NUCLEOTIDE SEQUENCE</scope>
    <source>
        <strain evidence="1">Bd21</strain>
    </source>
</reference>
<dbReference type="AlphaFoldDB" id="A0A0Q3EU92"/>
<dbReference type="EnsemblPlants" id="KQJ89804">
    <property type="protein sequence ID" value="KQJ89804"/>
    <property type="gene ID" value="BRADI_4g27805v3"/>
</dbReference>
<organism evidence="1">
    <name type="scientific">Brachypodium distachyon</name>
    <name type="common">Purple false brome</name>
    <name type="synonym">Trachynia distachya</name>
    <dbReference type="NCBI Taxonomy" id="15368"/>
    <lineage>
        <taxon>Eukaryota</taxon>
        <taxon>Viridiplantae</taxon>
        <taxon>Streptophyta</taxon>
        <taxon>Embryophyta</taxon>
        <taxon>Tracheophyta</taxon>
        <taxon>Spermatophyta</taxon>
        <taxon>Magnoliopsida</taxon>
        <taxon>Liliopsida</taxon>
        <taxon>Poales</taxon>
        <taxon>Poaceae</taxon>
        <taxon>BOP clade</taxon>
        <taxon>Pooideae</taxon>
        <taxon>Stipodae</taxon>
        <taxon>Brachypodieae</taxon>
        <taxon>Brachypodium</taxon>
    </lineage>
</organism>
<accession>A0A0Q3EU92</accession>
<reference evidence="2" key="3">
    <citation type="submission" date="2018-08" db="UniProtKB">
        <authorList>
            <consortium name="EnsemblPlants"/>
        </authorList>
    </citation>
    <scope>IDENTIFICATION</scope>
    <source>
        <strain evidence="2">cv. Bd21</strain>
    </source>
</reference>
<reference evidence="1 2" key="1">
    <citation type="journal article" date="2010" name="Nature">
        <title>Genome sequencing and analysis of the model grass Brachypodium distachyon.</title>
        <authorList>
            <consortium name="International Brachypodium Initiative"/>
        </authorList>
    </citation>
    <scope>NUCLEOTIDE SEQUENCE [LARGE SCALE GENOMIC DNA]</scope>
    <source>
        <strain evidence="1 2">Bd21</strain>
    </source>
</reference>
<sequence>MLEFGVLPVPRVLLASSSGSQGVLLLFLSVVLPRWEQEAAEEVDARSCFNKLVGPPDFGLGAWCRVEAMEATDRLFFFCHRGDGEGKCWWPSLHRSTRRVAVVFDGVHQLRLGFASLSMVRGTVLGCAARCPTASSTSGPECQEGDHTQEILAGTVHLLATKWFVPGGVEMAGNGVSPAVERTKDSIVF</sequence>
<dbReference type="EMBL" id="CM000883">
    <property type="protein sequence ID" value="KQJ89804.1"/>
    <property type="molecule type" value="Genomic_DNA"/>
</dbReference>
<dbReference type="InParanoid" id="A0A0Q3EU92"/>
<dbReference type="Gramene" id="KQJ89804">
    <property type="protein sequence ID" value="KQJ89804"/>
    <property type="gene ID" value="BRADI_4g27805v3"/>
</dbReference>
<protein>
    <submittedName>
        <fullName evidence="1 2">Uncharacterized protein</fullName>
    </submittedName>
</protein>
<evidence type="ECO:0000313" key="1">
    <source>
        <dbReference type="EMBL" id="KQJ89804.1"/>
    </source>
</evidence>
<name>A0A0Q3EU92_BRADI</name>